<protein>
    <recommendedName>
        <fullName evidence="5">Large ribosomal subunit protein bL25</fullName>
    </recommendedName>
    <alternativeName>
        <fullName evidence="5">General stress protein CTC</fullName>
    </alternativeName>
</protein>
<dbReference type="RefSeq" id="WP_221030217.1">
    <property type="nucleotide sequence ID" value="NZ_CP139781.1"/>
</dbReference>
<dbReference type="Gene3D" id="2.170.120.20">
    <property type="entry name" value="Ribosomal protein L25, beta domain"/>
    <property type="match status" value="1"/>
</dbReference>
<keyword evidence="4 5" id="KW-0687">Ribonucleoprotein</keyword>
<accession>A0ABZ1C8N0</accession>
<dbReference type="GO" id="GO:0005840">
    <property type="term" value="C:ribosome"/>
    <property type="evidence" value="ECO:0007669"/>
    <property type="project" value="UniProtKB-KW"/>
</dbReference>
<dbReference type="InterPro" id="IPR020057">
    <property type="entry name" value="Ribosomal_bL25_b-dom"/>
</dbReference>
<dbReference type="Pfam" id="PF14693">
    <property type="entry name" value="Ribosomal_TL5_C"/>
    <property type="match status" value="1"/>
</dbReference>
<dbReference type="Pfam" id="PF01386">
    <property type="entry name" value="Ribosomal_L25p"/>
    <property type="match status" value="1"/>
</dbReference>
<comment type="similarity">
    <text evidence="5">Belongs to the bacterial ribosomal protein bL25 family. CTC subfamily.</text>
</comment>
<keyword evidence="2 5" id="KW-0694">RNA-binding</keyword>
<gene>
    <name evidence="5" type="primary">rplY</name>
    <name evidence="5" type="synonym">ctc</name>
    <name evidence="8" type="ORF">K1X11_022645</name>
</gene>
<dbReference type="InterPro" id="IPR020056">
    <property type="entry name" value="Rbsml_bL25/Gln-tRNA_synth_N"/>
</dbReference>
<evidence type="ECO:0000259" key="6">
    <source>
        <dbReference type="Pfam" id="PF01386"/>
    </source>
</evidence>
<proteinExistence type="inferred from homology"/>
<evidence type="ECO:0000256" key="5">
    <source>
        <dbReference type="HAMAP-Rule" id="MF_01334"/>
    </source>
</evidence>
<keyword evidence="9" id="KW-1185">Reference proteome</keyword>
<dbReference type="Proteomes" id="UP000738431">
    <property type="component" value="Chromosome"/>
</dbReference>
<dbReference type="InterPro" id="IPR029751">
    <property type="entry name" value="Ribosomal_L25_dom"/>
</dbReference>
<keyword evidence="1 5" id="KW-0699">rRNA-binding</keyword>
<dbReference type="InterPro" id="IPR020930">
    <property type="entry name" value="Ribosomal_uL5_bac-type"/>
</dbReference>
<reference evidence="8 9" key="2">
    <citation type="submission" date="2023-12" db="EMBL/GenBank/DDBJ databases">
        <title>Description of an unclassified Opitutus bacterium of Verrucomicrobiota.</title>
        <authorList>
            <person name="Zhang D.-F."/>
        </authorList>
    </citation>
    <scope>NUCLEOTIDE SEQUENCE [LARGE SCALE GENOMIC DNA]</scope>
    <source>
        <strain evidence="8 9">WL0086</strain>
    </source>
</reference>
<dbReference type="NCBIfam" id="TIGR00731">
    <property type="entry name" value="bL25_bact_ctc"/>
    <property type="match status" value="1"/>
</dbReference>
<dbReference type="PANTHER" id="PTHR33284:SF1">
    <property type="entry name" value="RIBOSOMAL PROTEIN L25_GLN-TRNA SYNTHETASE, ANTI-CODON-BINDING DOMAIN-CONTAINING PROTEIN"/>
    <property type="match status" value="1"/>
</dbReference>
<feature type="domain" description="Large ribosomal subunit protein bL25 L25" evidence="6">
    <location>
        <begin position="7"/>
        <end position="96"/>
    </location>
</feature>
<evidence type="ECO:0000256" key="3">
    <source>
        <dbReference type="ARBA" id="ARBA00022980"/>
    </source>
</evidence>
<evidence type="ECO:0000256" key="1">
    <source>
        <dbReference type="ARBA" id="ARBA00022730"/>
    </source>
</evidence>
<evidence type="ECO:0000256" key="2">
    <source>
        <dbReference type="ARBA" id="ARBA00022884"/>
    </source>
</evidence>
<dbReference type="InterPro" id="IPR037121">
    <property type="entry name" value="Ribosomal_bL25_C"/>
</dbReference>
<evidence type="ECO:0000313" key="9">
    <source>
        <dbReference type="Proteomes" id="UP000738431"/>
    </source>
</evidence>
<organism evidence="8 9">
    <name type="scientific">Actomonas aquatica</name>
    <dbReference type="NCBI Taxonomy" id="2866162"/>
    <lineage>
        <taxon>Bacteria</taxon>
        <taxon>Pseudomonadati</taxon>
        <taxon>Verrucomicrobiota</taxon>
        <taxon>Opitutia</taxon>
        <taxon>Opitutales</taxon>
        <taxon>Opitutaceae</taxon>
        <taxon>Actomonas</taxon>
    </lineage>
</organism>
<dbReference type="PANTHER" id="PTHR33284">
    <property type="entry name" value="RIBOSOMAL PROTEIN L25/GLN-TRNA SYNTHETASE, ANTI-CODON-BINDING DOMAIN-CONTAINING PROTEIN"/>
    <property type="match status" value="1"/>
</dbReference>
<dbReference type="InterPro" id="IPR011035">
    <property type="entry name" value="Ribosomal_bL25/Gln-tRNA_synth"/>
</dbReference>
<evidence type="ECO:0000259" key="7">
    <source>
        <dbReference type="Pfam" id="PF14693"/>
    </source>
</evidence>
<dbReference type="CDD" id="cd00495">
    <property type="entry name" value="Ribosomal_L25_TL5_CTC"/>
    <property type="match status" value="1"/>
</dbReference>
<dbReference type="EMBL" id="CP139781">
    <property type="protein sequence ID" value="WRQ87623.1"/>
    <property type="molecule type" value="Genomic_DNA"/>
</dbReference>
<feature type="domain" description="Large ribosomal subunit protein bL25 beta" evidence="7">
    <location>
        <begin position="104"/>
        <end position="185"/>
    </location>
</feature>
<dbReference type="Gene3D" id="2.40.240.10">
    <property type="entry name" value="Ribosomal Protein L25, Chain P"/>
    <property type="match status" value="1"/>
</dbReference>
<comment type="function">
    <text evidence="5">This is one of the proteins that binds to the 5S RNA in the ribosome where it forms part of the central protuberance.</text>
</comment>
<evidence type="ECO:0000313" key="8">
    <source>
        <dbReference type="EMBL" id="WRQ87623.1"/>
    </source>
</evidence>
<evidence type="ECO:0000256" key="4">
    <source>
        <dbReference type="ARBA" id="ARBA00023274"/>
    </source>
</evidence>
<reference evidence="8 9" key="1">
    <citation type="submission" date="2021-08" db="EMBL/GenBank/DDBJ databases">
        <authorList>
            <person name="Zhang D."/>
            <person name="Zhang A."/>
            <person name="Wang L."/>
        </authorList>
    </citation>
    <scope>NUCLEOTIDE SEQUENCE [LARGE SCALE GENOMIC DNA]</scope>
    <source>
        <strain evidence="8 9">WL0086</strain>
    </source>
</reference>
<keyword evidence="3 5" id="KW-0689">Ribosomal protein</keyword>
<dbReference type="SUPFAM" id="SSF50715">
    <property type="entry name" value="Ribosomal protein L25-like"/>
    <property type="match status" value="1"/>
</dbReference>
<dbReference type="InterPro" id="IPR001021">
    <property type="entry name" value="Ribosomal_bL25_long"/>
</dbReference>
<comment type="subunit">
    <text evidence="5">Part of the 50S ribosomal subunit; part of the 5S rRNA/L5/L18/L25 subcomplex. Contacts the 5S rRNA. Binds to the 5S rRNA independently of L5 and L18.</text>
</comment>
<dbReference type="HAMAP" id="MF_01334">
    <property type="entry name" value="Ribosomal_bL25_CTC"/>
    <property type="match status" value="1"/>
</dbReference>
<sequence>MSTSTELKVILREQTGRSASRRLRKSNQIPAILYGKGTEPKALSVDIPEFTKLLKSIAGRKTIIELKSEGADKPALSFLQEVQRDPITDRFLHADFQEIHPEEKFEVEVPVVIKGDAYGVKTQGGILEIATHTVRVRCLAKDLPGAIEVDVTELKTDETVKVGALPALEGVEYRDPVGQAVVACLAGEAPEETPADAAAAAAAAKKKK</sequence>
<name>A0ABZ1C8N0_9BACT</name>